<proteinExistence type="inferred from homology"/>
<evidence type="ECO:0000313" key="11">
    <source>
        <dbReference type="EMBL" id="CAD9861970.1"/>
    </source>
</evidence>
<evidence type="ECO:0000256" key="7">
    <source>
        <dbReference type="RuleBase" id="RU361267"/>
    </source>
</evidence>
<feature type="signal peptide" evidence="9">
    <location>
        <begin position="1"/>
        <end position="23"/>
    </location>
</feature>
<keyword evidence="4 7" id="KW-0808">Transferase</keyword>
<keyword evidence="3 7" id="KW-0444">Lipid biosynthesis</keyword>
<evidence type="ECO:0000256" key="3">
    <source>
        <dbReference type="ARBA" id="ARBA00022516"/>
    </source>
</evidence>
<comment type="catalytic activity">
    <reaction evidence="7">
        <text>a 1-acyl-sn-glycero-3-phosphate + an acyl-CoA = a 1,2-diacyl-sn-glycero-3-phosphate + CoA</text>
        <dbReference type="Rhea" id="RHEA:19709"/>
        <dbReference type="ChEBI" id="CHEBI:57287"/>
        <dbReference type="ChEBI" id="CHEBI:57970"/>
        <dbReference type="ChEBI" id="CHEBI:58342"/>
        <dbReference type="ChEBI" id="CHEBI:58608"/>
        <dbReference type="EC" id="2.3.1.51"/>
    </reaction>
</comment>
<evidence type="ECO:0000256" key="5">
    <source>
        <dbReference type="ARBA" id="ARBA00023098"/>
    </source>
</evidence>
<keyword evidence="8" id="KW-1133">Transmembrane helix</keyword>
<feature type="chain" id="PRO_5031477428" description="1-acyl-sn-glycerol-3-phosphate acyltransferase" evidence="9">
    <location>
        <begin position="24"/>
        <end position="355"/>
    </location>
</feature>
<dbReference type="InterPro" id="IPR004552">
    <property type="entry name" value="AGP_acyltrans"/>
</dbReference>
<keyword evidence="7" id="KW-1208">Phospholipid metabolism</keyword>
<keyword evidence="8" id="KW-0812">Transmembrane</keyword>
<keyword evidence="9" id="KW-0732">Signal</keyword>
<evidence type="ECO:0000259" key="10">
    <source>
        <dbReference type="SMART" id="SM00563"/>
    </source>
</evidence>
<dbReference type="SMART" id="SM00563">
    <property type="entry name" value="PlsC"/>
    <property type="match status" value="1"/>
</dbReference>
<comment type="similarity">
    <text evidence="2 7">Belongs to the 1-acyl-sn-glycerol-3-phosphate acyltransferase family.</text>
</comment>
<keyword evidence="7" id="KW-0594">Phospholipid biosynthesis</keyword>
<dbReference type="EMBL" id="HBHR01009332">
    <property type="protein sequence ID" value="CAD9861970.1"/>
    <property type="molecule type" value="Transcribed_RNA"/>
</dbReference>
<evidence type="ECO:0000256" key="8">
    <source>
        <dbReference type="SAM" id="Phobius"/>
    </source>
</evidence>
<evidence type="ECO:0000256" key="9">
    <source>
        <dbReference type="SAM" id="SignalP"/>
    </source>
</evidence>
<protein>
    <recommendedName>
        <fullName evidence="7">1-acyl-sn-glycerol-3-phosphate acyltransferase</fullName>
        <ecNumber evidence="7">2.3.1.51</ecNumber>
    </recommendedName>
</protein>
<keyword evidence="5 7" id="KW-0443">Lipid metabolism</keyword>
<comment type="pathway">
    <text evidence="1">Lipid metabolism.</text>
</comment>
<accession>A0A7S2UXA9</accession>
<comment type="domain">
    <text evidence="7">The HXXXXD motif is essential for acyltransferase activity and may constitute the binding site for the phosphate moiety of the glycerol-3-phosphate.</text>
</comment>
<keyword evidence="8" id="KW-0472">Membrane</keyword>
<dbReference type="Pfam" id="PF01553">
    <property type="entry name" value="Acyltransferase"/>
    <property type="match status" value="1"/>
</dbReference>
<dbReference type="SUPFAM" id="SSF69593">
    <property type="entry name" value="Glycerol-3-phosphate (1)-acyltransferase"/>
    <property type="match status" value="1"/>
</dbReference>
<keyword evidence="6 7" id="KW-0012">Acyltransferase</keyword>
<gene>
    <name evidence="11" type="ORF">FJAP1339_LOCUS4495</name>
</gene>
<name>A0A7S2UXA9_9STRA</name>
<dbReference type="GO" id="GO:0006654">
    <property type="term" value="P:phosphatidic acid biosynthetic process"/>
    <property type="evidence" value="ECO:0007669"/>
    <property type="project" value="TreeGrafter"/>
</dbReference>
<reference evidence="11" key="1">
    <citation type="submission" date="2021-01" db="EMBL/GenBank/DDBJ databases">
        <authorList>
            <person name="Corre E."/>
            <person name="Pelletier E."/>
            <person name="Niang G."/>
            <person name="Scheremetjew M."/>
            <person name="Finn R."/>
            <person name="Kale V."/>
            <person name="Holt S."/>
            <person name="Cochrane G."/>
            <person name="Meng A."/>
            <person name="Brown T."/>
            <person name="Cohen L."/>
        </authorList>
    </citation>
    <scope>NUCLEOTIDE SEQUENCE</scope>
    <source>
        <strain evidence="11">CCMP1661</strain>
    </source>
</reference>
<evidence type="ECO:0000256" key="4">
    <source>
        <dbReference type="ARBA" id="ARBA00022679"/>
    </source>
</evidence>
<dbReference type="NCBIfam" id="TIGR00530">
    <property type="entry name" value="AGP_acyltrn"/>
    <property type="match status" value="1"/>
</dbReference>
<dbReference type="PANTHER" id="PTHR10434">
    <property type="entry name" value="1-ACYL-SN-GLYCEROL-3-PHOSPHATE ACYLTRANSFERASE"/>
    <property type="match status" value="1"/>
</dbReference>
<sequence length="355" mass="39950">MAKIHCFVLSLTILSLAAWNVGAFQLNIGSKLKNGNAKTQKSNLTFQPNWRNKMHNRVTSLHMVASYEDSETLGGNQQTHTQSQPDLSALVVKPGPLRIMFKGKAITFTGLCYLFWAFLWCGLSYPFLVPFWVWCLAFDRNCRCLVDEVVSIWARLSMLSMFYKPKVEGLENLPPKDETVVFMANHQSFLDIFTLSGFLPRRFKYISKVEILRIPLIGWAMNFAGHIAIQRASVASQIQVFRDAIKSLKDGNSVCIFPEGSRTRDGRMLPLKKGPFTIAKRAGVRIVPVSLGELFRYNPPSAWLPLGIPKDAVLKIHPPIETKGKSEAEVMELVRIAINSGLPDWQKAPSPTEKK</sequence>
<feature type="domain" description="Phospholipid/glycerol acyltransferase" evidence="10">
    <location>
        <begin position="180"/>
        <end position="294"/>
    </location>
</feature>
<organism evidence="11">
    <name type="scientific">Fibrocapsa japonica</name>
    <dbReference type="NCBI Taxonomy" id="94617"/>
    <lineage>
        <taxon>Eukaryota</taxon>
        <taxon>Sar</taxon>
        <taxon>Stramenopiles</taxon>
        <taxon>Ochrophyta</taxon>
        <taxon>Raphidophyceae</taxon>
        <taxon>Chattonellales</taxon>
        <taxon>Chattonellaceae</taxon>
        <taxon>Fibrocapsa</taxon>
    </lineage>
</organism>
<dbReference type="PANTHER" id="PTHR10434:SF64">
    <property type="entry name" value="1-ACYL-SN-GLYCEROL-3-PHOSPHATE ACYLTRANSFERASE-RELATED"/>
    <property type="match status" value="1"/>
</dbReference>
<evidence type="ECO:0000256" key="6">
    <source>
        <dbReference type="ARBA" id="ARBA00023315"/>
    </source>
</evidence>
<dbReference type="EC" id="2.3.1.51" evidence="7"/>
<evidence type="ECO:0000256" key="1">
    <source>
        <dbReference type="ARBA" id="ARBA00005189"/>
    </source>
</evidence>
<dbReference type="InterPro" id="IPR002123">
    <property type="entry name" value="Plipid/glycerol_acylTrfase"/>
</dbReference>
<dbReference type="CDD" id="cd07989">
    <property type="entry name" value="LPLAT_AGPAT-like"/>
    <property type="match status" value="1"/>
</dbReference>
<dbReference type="GO" id="GO:0003841">
    <property type="term" value="F:1-acylglycerol-3-phosphate O-acyltransferase activity"/>
    <property type="evidence" value="ECO:0007669"/>
    <property type="project" value="UniProtKB-UniRule"/>
</dbReference>
<dbReference type="AlphaFoldDB" id="A0A7S2UXA9"/>
<dbReference type="GO" id="GO:0016020">
    <property type="term" value="C:membrane"/>
    <property type="evidence" value="ECO:0007669"/>
    <property type="project" value="InterPro"/>
</dbReference>
<feature type="transmembrane region" description="Helical" evidence="8">
    <location>
        <begin position="113"/>
        <end position="137"/>
    </location>
</feature>
<evidence type="ECO:0000256" key="2">
    <source>
        <dbReference type="ARBA" id="ARBA00008655"/>
    </source>
</evidence>